<feature type="non-terminal residue" evidence="1">
    <location>
        <position position="104"/>
    </location>
</feature>
<dbReference type="GO" id="GO:1901135">
    <property type="term" value="P:carbohydrate derivative metabolic process"/>
    <property type="evidence" value="ECO:0007669"/>
    <property type="project" value="InterPro"/>
</dbReference>
<reference evidence="1" key="1">
    <citation type="journal article" date="2014" name="Front. Microbiol.">
        <title>High frequency of phylogenetically diverse reductive dehalogenase-homologous genes in deep subseafloor sedimentary metagenomes.</title>
        <authorList>
            <person name="Kawai M."/>
            <person name="Futagami T."/>
            <person name="Toyoda A."/>
            <person name="Takaki Y."/>
            <person name="Nishi S."/>
            <person name="Hori S."/>
            <person name="Arai W."/>
            <person name="Tsubouchi T."/>
            <person name="Morono Y."/>
            <person name="Uchiyama I."/>
            <person name="Ito T."/>
            <person name="Fujiyama A."/>
            <person name="Inagaki F."/>
            <person name="Takami H."/>
        </authorList>
    </citation>
    <scope>NUCLEOTIDE SEQUENCE</scope>
    <source>
        <strain evidence="1">Expedition CK06-06</strain>
    </source>
</reference>
<dbReference type="InterPro" id="IPR046348">
    <property type="entry name" value="SIS_dom_sf"/>
</dbReference>
<dbReference type="EMBL" id="BARV01006559">
    <property type="protein sequence ID" value="GAI14495.1"/>
    <property type="molecule type" value="Genomic_DNA"/>
</dbReference>
<proteinExistence type="predicted"/>
<evidence type="ECO:0000313" key="1">
    <source>
        <dbReference type="EMBL" id="GAI14495.1"/>
    </source>
</evidence>
<sequence>MAESQIKLYYKNVTANVIGAEHGITDAQLKDLAEKTSPLIAQLNAERKAGKTPYRNLPFSTKIAQQVKELTAELKDRCENLVVLGIGGSALGNIALQTALNPYM</sequence>
<gene>
    <name evidence="1" type="ORF">S06H3_13430</name>
</gene>
<organism evidence="1">
    <name type="scientific">marine sediment metagenome</name>
    <dbReference type="NCBI Taxonomy" id="412755"/>
    <lineage>
        <taxon>unclassified sequences</taxon>
        <taxon>metagenomes</taxon>
        <taxon>ecological metagenomes</taxon>
    </lineage>
</organism>
<protein>
    <recommendedName>
        <fullName evidence="2">Glucose-6-phosphate isomerase</fullName>
    </recommendedName>
</protein>
<name>X1MII1_9ZZZZ</name>
<accession>X1MII1</accession>
<dbReference type="Gene3D" id="3.40.50.10490">
    <property type="entry name" value="Glucose-6-phosphate isomerase like protein, domain 1"/>
    <property type="match status" value="1"/>
</dbReference>
<comment type="caution">
    <text evidence="1">The sequence shown here is derived from an EMBL/GenBank/DDBJ whole genome shotgun (WGS) entry which is preliminary data.</text>
</comment>
<dbReference type="GO" id="GO:0097367">
    <property type="term" value="F:carbohydrate derivative binding"/>
    <property type="evidence" value="ECO:0007669"/>
    <property type="project" value="InterPro"/>
</dbReference>
<evidence type="ECO:0008006" key="2">
    <source>
        <dbReference type="Google" id="ProtNLM"/>
    </source>
</evidence>
<dbReference type="SUPFAM" id="SSF53697">
    <property type="entry name" value="SIS domain"/>
    <property type="match status" value="1"/>
</dbReference>
<dbReference type="AlphaFoldDB" id="X1MII1"/>